<dbReference type="Gramene" id="ONK63571">
    <property type="protein sequence ID" value="ONK63571"/>
    <property type="gene ID" value="A4U43_C07F16630"/>
</dbReference>
<dbReference type="SMART" id="SM00256">
    <property type="entry name" value="FBOX"/>
    <property type="match status" value="1"/>
</dbReference>
<reference evidence="3" key="1">
    <citation type="journal article" date="2017" name="Nat. Commun.">
        <title>The asparagus genome sheds light on the origin and evolution of a young Y chromosome.</title>
        <authorList>
            <person name="Harkess A."/>
            <person name="Zhou J."/>
            <person name="Xu C."/>
            <person name="Bowers J.E."/>
            <person name="Van der Hulst R."/>
            <person name="Ayyampalayam S."/>
            <person name="Mercati F."/>
            <person name="Riccardi P."/>
            <person name="McKain M.R."/>
            <person name="Kakrana A."/>
            <person name="Tang H."/>
            <person name="Ray J."/>
            <person name="Groenendijk J."/>
            <person name="Arikit S."/>
            <person name="Mathioni S.M."/>
            <person name="Nakano M."/>
            <person name="Shan H."/>
            <person name="Telgmann-Rauber A."/>
            <person name="Kanno A."/>
            <person name="Yue Z."/>
            <person name="Chen H."/>
            <person name="Li W."/>
            <person name="Chen Y."/>
            <person name="Xu X."/>
            <person name="Zhang Y."/>
            <person name="Luo S."/>
            <person name="Chen H."/>
            <person name="Gao J."/>
            <person name="Mao Z."/>
            <person name="Pires J.C."/>
            <person name="Luo M."/>
            <person name="Kudrna D."/>
            <person name="Wing R.A."/>
            <person name="Meyers B.C."/>
            <person name="Yi K."/>
            <person name="Kong H."/>
            <person name="Lavrijsen P."/>
            <person name="Sunseri F."/>
            <person name="Falavigna A."/>
            <person name="Ye Y."/>
            <person name="Leebens-Mack J.H."/>
            <person name="Chen G."/>
        </authorList>
    </citation>
    <scope>NUCLEOTIDE SEQUENCE [LARGE SCALE GENOMIC DNA]</scope>
    <source>
        <strain evidence="3">cv. DH0086</strain>
    </source>
</reference>
<proteinExistence type="predicted"/>
<dbReference type="InterPro" id="IPR036047">
    <property type="entry name" value="F-box-like_dom_sf"/>
</dbReference>
<sequence>MEESAEGLKKKEKKQKREETHIPVEIVNEVLNRLPLETLARFKCVSSLWSSLITPIINRRLLEEFDRRKRRYKTAWGGLMAVFDELKELVDVEELRSRRVRYEIKMDEMLSILVFDDDMGRYLNGFPWYRDVVSELYQGVGELCGEIDALVDAAEAMRGEDGDA</sequence>
<evidence type="ECO:0000313" key="2">
    <source>
        <dbReference type="EMBL" id="ONK63571.1"/>
    </source>
</evidence>
<dbReference type="AlphaFoldDB" id="A0A5P1EFV5"/>
<dbReference type="InterPro" id="IPR001810">
    <property type="entry name" value="F-box_dom"/>
</dbReference>
<accession>A0A5P1EFV5</accession>
<name>A0A5P1EFV5_ASPOF</name>
<feature type="domain" description="F-box" evidence="1">
    <location>
        <begin position="22"/>
        <end position="62"/>
    </location>
</feature>
<gene>
    <name evidence="2" type="ORF">A4U43_C07F16630</name>
</gene>
<dbReference type="SUPFAM" id="SSF81383">
    <property type="entry name" value="F-box domain"/>
    <property type="match status" value="1"/>
</dbReference>
<protein>
    <recommendedName>
        <fullName evidence="1">F-box domain-containing protein</fullName>
    </recommendedName>
</protein>
<organism evidence="2 3">
    <name type="scientific">Asparagus officinalis</name>
    <name type="common">Garden asparagus</name>
    <dbReference type="NCBI Taxonomy" id="4686"/>
    <lineage>
        <taxon>Eukaryota</taxon>
        <taxon>Viridiplantae</taxon>
        <taxon>Streptophyta</taxon>
        <taxon>Embryophyta</taxon>
        <taxon>Tracheophyta</taxon>
        <taxon>Spermatophyta</taxon>
        <taxon>Magnoliopsida</taxon>
        <taxon>Liliopsida</taxon>
        <taxon>Asparagales</taxon>
        <taxon>Asparagaceae</taxon>
        <taxon>Asparagoideae</taxon>
        <taxon>Asparagus</taxon>
    </lineage>
</organism>
<evidence type="ECO:0000313" key="3">
    <source>
        <dbReference type="Proteomes" id="UP000243459"/>
    </source>
</evidence>
<evidence type="ECO:0000259" key="1">
    <source>
        <dbReference type="SMART" id="SM00256"/>
    </source>
</evidence>
<keyword evidence="3" id="KW-1185">Reference proteome</keyword>
<dbReference type="EMBL" id="CM007387">
    <property type="protein sequence ID" value="ONK63571.1"/>
    <property type="molecule type" value="Genomic_DNA"/>
</dbReference>
<dbReference type="Proteomes" id="UP000243459">
    <property type="component" value="Chromosome 7"/>
</dbReference>
<dbReference type="Pfam" id="PF00646">
    <property type="entry name" value="F-box"/>
    <property type="match status" value="1"/>
</dbReference>